<feature type="compositionally biased region" description="Basic and acidic residues" evidence="1">
    <location>
        <begin position="154"/>
        <end position="168"/>
    </location>
</feature>
<name>A0A9P0MHK4_NEZVI</name>
<keyword evidence="3" id="KW-1185">Reference proteome</keyword>
<evidence type="ECO:0000313" key="3">
    <source>
        <dbReference type="Proteomes" id="UP001152798"/>
    </source>
</evidence>
<gene>
    <name evidence="2" type="ORF">NEZAVI_LOCUS6119</name>
</gene>
<organism evidence="2 3">
    <name type="scientific">Nezara viridula</name>
    <name type="common">Southern green stink bug</name>
    <name type="synonym">Cimex viridulus</name>
    <dbReference type="NCBI Taxonomy" id="85310"/>
    <lineage>
        <taxon>Eukaryota</taxon>
        <taxon>Metazoa</taxon>
        <taxon>Ecdysozoa</taxon>
        <taxon>Arthropoda</taxon>
        <taxon>Hexapoda</taxon>
        <taxon>Insecta</taxon>
        <taxon>Pterygota</taxon>
        <taxon>Neoptera</taxon>
        <taxon>Paraneoptera</taxon>
        <taxon>Hemiptera</taxon>
        <taxon>Heteroptera</taxon>
        <taxon>Panheteroptera</taxon>
        <taxon>Pentatomomorpha</taxon>
        <taxon>Pentatomoidea</taxon>
        <taxon>Pentatomidae</taxon>
        <taxon>Pentatominae</taxon>
        <taxon>Nezara</taxon>
    </lineage>
</organism>
<feature type="compositionally biased region" description="Gly residues" evidence="1">
    <location>
        <begin position="9"/>
        <end position="19"/>
    </location>
</feature>
<feature type="compositionally biased region" description="Basic and acidic residues" evidence="1">
    <location>
        <begin position="287"/>
        <end position="332"/>
    </location>
</feature>
<sequence>MTYTPVLRGRGGGSGGYRGGSSYRGSRGGGESSWRGSRGGSFSSSRGSRYTSYPSPTYDSRSRSSYGGSAAERYSRGRDEPYHRYSQDVNDYSRDYGLSPEPPRKRARGDTSPSYMATRRSHERSFTSDYSSGRSYFDKGGASTTAGGYLGDKGYTREVRERGSDFAFRKPAAYSSPRGGGGYRGRSGRGVRSRGFRSTSSFLRKRDSFAIRKRAGLSSRSDYIRRLKQLRLRRRLRAARRAEKDSDEDAEQAEKDDEDDEEVEEVGEGSIEEEEVEEEEEEDESNEKEQNGEDENKGDVEGTSEVKEGESEEKKEGDEAAEEESTKKEQPKKVKKKVVKKIKKVKLSAEKDDSKKEEGEKETEKEKEENEEEPDKPMLTDFLGQPFIKLKCPHCHHLCVTFKEYSKHLDTRKHQKAMAELFTKLRKTLVNMRMEQRKKQRQIDDEMKAKNMHLKTFFCAICKLNYRSLKSQHLSSSAHRV</sequence>
<accession>A0A9P0MHK4</accession>
<feature type="compositionally biased region" description="Basic and acidic residues" evidence="1">
    <location>
        <begin position="347"/>
        <end position="368"/>
    </location>
</feature>
<feature type="compositionally biased region" description="Low complexity" evidence="1">
    <location>
        <begin position="32"/>
        <end position="71"/>
    </location>
</feature>
<feature type="compositionally biased region" description="Acidic residues" evidence="1">
    <location>
        <begin position="245"/>
        <end position="286"/>
    </location>
</feature>
<reference evidence="2" key="1">
    <citation type="submission" date="2022-01" db="EMBL/GenBank/DDBJ databases">
        <authorList>
            <person name="King R."/>
        </authorList>
    </citation>
    <scope>NUCLEOTIDE SEQUENCE</scope>
</reference>
<protein>
    <submittedName>
        <fullName evidence="2">Uncharacterized protein</fullName>
    </submittedName>
</protein>
<dbReference type="EMBL" id="OV725079">
    <property type="protein sequence ID" value="CAH1395949.1"/>
    <property type="molecule type" value="Genomic_DNA"/>
</dbReference>
<dbReference type="AlphaFoldDB" id="A0A9P0MHK4"/>
<feature type="compositionally biased region" description="Basic residues" evidence="1">
    <location>
        <begin position="186"/>
        <end position="195"/>
    </location>
</feature>
<feature type="region of interest" description="Disordered" evidence="1">
    <location>
        <begin position="347"/>
        <end position="378"/>
    </location>
</feature>
<dbReference type="Proteomes" id="UP001152798">
    <property type="component" value="Chromosome 3"/>
</dbReference>
<evidence type="ECO:0000313" key="2">
    <source>
        <dbReference type="EMBL" id="CAH1395949.1"/>
    </source>
</evidence>
<feature type="region of interest" description="Disordered" evidence="1">
    <location>
        <begin position="237"/>
        <end position="333"/>
    </location>
</feature>
<feature type="region of interest" description="Disordered" evidence="1">
    <location>
        <begin position="1"/>
        <end position="199"/>
    </location>
</feature>
<evidence type="ECO:0000256" key="1">
    <source>
        <dbReference type="SAM" id="MobiDB-lite"/>
    </source>
</evidence>
<proteinExistence type="predicted"/>
<feature type="compositionally biased region" description="Basic and acidic residues" evidence="1">
    <location>
        <begin position="73"/>
        <end position="94"/>
    </location>
</feature>